<sequence>MVAGADIHIVAGDLETLAASLDGVRGRIAALDVSAPLEPVGAAMPGSLSSGRAGSAVSRLESQGRVVGGRYGAVGEGARALVSAHQANDESVAQGAESVGASAASVGQWARSRGLM</sequence>
<evidence type="ECO:0000313" key="2">
    <source>
        <dbReference type="Proteomes" id="UP000273001"/>
    </source>
</evidence>
<dbReference type="Proteomes" id="UP000273001">
    <property type="component" value="Chromosome"/>
</dbReference>
<organism evidence="1 2">
    <name type="scientific">Actinomyces lilanjuaniae</name>
    <dbReference type="NCBI Taxonomy" id="2321394"/>
    <lineage>
        <taxon>Bacteria</taxon>
        <taxon>Bacillati</taxon>
        <taxon>Actinomycetota</taxon>
        <taxon>Actinomycetes</taxon>
        <taxon>Actinomycetales</taxon>
        <taxon>Actinomycetaceae</taxon>
        <taxon>Actinomyces</taxon>
    </lineage>
</organism>
<keyword evidence="2" id="KW-1185">Reference proteome</keyword>
<gene>
    <name evidence="1" type="ORF">D5R93_00715</name>
</gene>
<accession>A0ABM6Z139</accession>
<reference evidence="1 2" key="1">
    <citation type="submission" date="2018-09" db="EMBL/GenBank/DDBJ databases">
        <authorList>
            <person name="Li J."/>
        </authorList>
    </citation>
    <scope>NUCLEOTIDE SEQUENCE [LARGE SCALE GENOMIC DNA]</scope>
    <source>
        <strain evidence="1 2">2129</strain>
    </source>
</reference>
<evidence type="ECO:0000313" key="1">
    <source>
        <dbReference type="EMBL" id="AYD88946.1"/>
    </source>
</evidence>
<dbReference type="EMBL" id="CP032514">
    <property type="protein sequence ID" value="AYD88946.1"/>
    <property type="molecule type" value="Genomic_DNA"/>
</dbReference>
<protein>
    <submittedName>
        <fullName evidence="1">Uncharacterized protein</fullName>
    </submittedName>
</protein>
<proteinExistence type="predicted"/>
<name>A0ABM6Z139_9ACTO</name>